<dbReference type="Pfam" id="PF06463">
    <property type="entry name" value="Mob_synth_C"/>
    <property type="match status" value="1"/>
</dbReference>
<evidence type="ECO:0000256" key="3">
    <source>
        <dbReference type="ARBA" id="ARBA00022485"/>
    </source>
</evidence>
<dbReference type="SMART" id="SM00729">
    <property type="entry name" value="Elp3"/>
    <property type="match status" value="1"/>
</dbReference>
<comment type="catalytic activity">
    <reaction evidence="12">
        <text>GTP + AH2 + S-adenosyl-L-methionine = (8S)-3',8-cyclo-7,8-dihydroguanosine 5'-triphosphate + 5'-deoxyadenosine + L-methionine + A + H(+)</text>
        <dbReference type="Rhea" id="RHEA:49576"/>
        <dbReference type="ChEBI" id="CHEBI:13193"/>
        <dbReference type="ChEBI" id="CHEBI:15378"/>
        <dbReference type="ChEBI" id="CHEBI:17319"/>
        <dbReference type="ChEBI" id="CHEBI:17499"/>
        <dbReference type="ChEBI" id="CHEBI:37565"/>
        <dbReference type="ChEBI" id="CHEBI:57844"/>
        <dbReference type="ChEBI" id="CHEBI:59789"/>
        <dbReference type="ChEBI" id="CHEBI:131766"/>
        <dbReference type="EC" id="4.1.99.22"/>
    </reaction>
</comment>
<evidence type="ECO:0000256" key="11">
    <source>
        <dbReference type="ARBA" id="ARBA00023239"/>
    </source>
</evidence>
<dbReference type="SUPFAM" id="SSF102114">
    <property type="entry name" value="Radical SAM enzymes"/>
    <property type="match status" value="1"/>
</dbReference>
<dbReference type="InterPro" id="IPR058240">
    <property type="entry name" value="rSAM_sf"/>
</dbReference>
<name>A0A239A5X9_9BACT</name>
<evidence type="ECO:0000256" key="5">
    <source>
        <dbReference type="ARBA" id="ARBA00022723"/>
    </source>
</evidence>
<evidence type="ECO:0000256" key="7">
    <source>
        <dbReference type="ARBA" id="ARBA00023004"/>
    </source>
</evidence>
<keyword evidence="5" id="KW-0479">Metal-binding</keyword>
<keyword evidence="9" id="KW-0342">GTP-binding</keyword>
<dbReference type="UniPathway" id="UPA00344"/>
<dbReference type="SFLD" id="SFLDG01386">
    <property type="entry name" value="main_SPASM_domain-containing"/>
    <property type="match status" value="1"/>
</dbReference>
<keyword evidence="11" id="KW-0456">Lyase</keyword>
<dbReference type="InterPro" id="IPR013785">
    <property type="entry name" value="Aldolase_TIM"/>
</dbReference>
<dbReference type="GO" id="GO:0061798">
    <property type="term" value="F:GTP 3',8'-cyclase activity"/>
    <property type="evidence" value="ECO:0007669"/>
    <property type="project" value="UniProtKB-EC"/>
</dbReference>
<dbReference type="AlphaFoldDB" id="A0A239A5X9"/>
<dbReference type="InterPro" id="IPR006638">
    <property type="entry name" value="Elp3/MiaA/NifB-like_rSAM"/>
</dbReference>
<reference evidence="14 15" key="1">
    <citation type="submission" date="2017-06" db="EMBL/GenBank/DDBJ databases">
        <authorList>
            <person name="Kim H.J."/>
            <person name="Triplett B.A."/>
        </authorList>
    </citation>
    <scope>NUCLEOTIDE SEQUENCE [LARGE SCALE GENOMIC DNA]</scope>
    <source>
        <strain evidence="14 15">DSM 13116</strain>
    </source>
</reference>
<organism evidence="14 15">
    <name type="scientific">Humidesulfovibrio mexicanus</name>
    <dbReference type="NCBI Taxonomy" id="147047"/>
    <lineage>
        <taxon>Bacteria</taxon>
        <taxon>Pseudomonadati</taxon>
        <taxon>Thermodesulfobacteriota</taxon>
        <taxon>Desulfovibrionia</taxon>
        <taxon>Desulfovibrionales</taxon>
        <taxon>Desulfovibrionaceae</taxon>
        <taxon>Humidesulfovibrio</taxon>
    </lineage>
</organism>
<dbReference type="InterPro" id="IPR013483">
    <property type="entry name" value="MoaA"/>
</dbReference>
<dbReference type="EC" id="4.1.99.22" evidence="2"/>
<dbReference type="GO" id="GO:0005525">
    <property type="term" value="F:GTP binding"/>
    <property type="evidence" value="ECO:0007669"/>
    <property type="project" value="UniProtKB-KW"/>
</dbReference>
<keyword evidence="6" id="KW-0547">Nucleotide-binding</keyword>
<dbReference type="InterPro" id="IPR010505">
    <property type="entry name" value="MoaA_twitch"/>
</dbReference>
<dbReference type="SFLD" id="SFLDS00029">
    <property type="entry name" value="Radical_SAM"/>
    <property type="match status" value="1"/>
</dbReference>
<protein>
    <recommendedName>
        <fullName evidence="2">GTP 3',8-cyclase</fullName>
        <ecNumber evidence="2">4.1.99.22</ecNumber>
    </recommendedName>
</protein>
<evidence type="ECO:0000256" key="9">
    <source>
        <dbReference type="ARBA" id="ARBA00023134"/>
    </source>
</evidence>
<dbReference type="GO" id="GO:0051539">
    <property type="term" value="F:4 iron, 4 sulfur cluster binding"/>
    <property type="evidence" value="ECO:0007669"/>
    <property type="project" value="UniProtKB-KW"/>
</dbReference>
<accession>A0A239A5X9</accession>
<dbReference type="Proteomes" id="UP000198324">
    <property type="component" value="Unassembled WGS sequence"/>
</dbReference>
<dbReference type="PANTHER" id="PTHR22960:SF0">
    <property type="entry name" value="MOLYBDENUM COFACTOR BIOSYNTHESIS PROTEIN 1"/>
    <property type="match status" value="1"/>
</dbReference>
<gene>
    <name evidence="14" type="ORF">SAMN04488503_1839</name>
</gene>
<dbReference type="CDD" id="cd21117">
    <property type="entry name" value="Twitch_MoaA"/>
    <property type="match status" value="1"/>
</dbReference>
<dbReference type="GO" id="GO:0061799">
    <property type="term" value="F:cyclic pyranopterin monophosphate synthase activity"/>
    <property type="evidence" value="ECO:0007669"/>
    <property type="project" value="TreeGrafter"/>
</dbReference>
<dbReference type="GO" id="GO:0006777">
    <property type="term" value="P:Mo-molybdopterin cofactor biosynthetic process"/>
    <property type="evidence" value="ECO:0007669"/>
    <property type="project" value="UniProtKB-KW"/>
</dbReference>
<dbReference type="InterPro" id="IPR050105">
    <property type="entry name" value="MoCo_biosynth_MoaA/MoaC"/>
</dbReference>
<evidence type="ECO:0000256" key="8">
    <source>
        <dbReference type="ARBA" id="ARBA00023014"/>
    </source>
</evidence>
<dbReference type="SFLD" id="SFLDG01383">
    <property type="entry name" value="cyclic_pyranopterin_phosphate"/>
    <property type="match status" value="1"/>
</dbReference>
<keyword evidence="10" id="KW-0501">Molybdenum cofactor biosynthesis</keyword>
<evidence type="ECO:0000256" key="1">
    <source>
        <dbReference type="ARBA" id="ARBA00001966"/>
    </source>
</evidence>
<evidence type="ECO:0000259" key="13">
    <source>
        <dbReference type="PROSITE" id="PS51918"/>
    </source>
</evidence>
<evidence type="ECO:0000256" key="12">
    <source>
        <dbReference type="ARBA" id="ARBA00048697"/>
    </source>
</evidence>
<dbReference type="EMBL" id="FZOC01000003">
    <property type="protein sequence ID" value="SNR90711.1"/>
    <property type="molecule type" value="Genomic_DNA"/>
</dbReference>
<evidence type="ECO:0000256" key="4">
    <source>
        <dbReference type="ARBA" id="ARBA00022691"/>
    </source>
</evidence>
<evidence type="ECO:0000313" key="15">
    <source>
        <dbReference type="Proteomes" id="UP000198324"/>
    </source>
</evidence>
<dbReference type="InterPro" id="IPR000385">
    <property type="entry name" value="MoaA_NifB_PqqE_Fe-S-bd_CS"/>
</dbReference>
<dbReference type="Gene3D" id="3.20.20.70">
    <property type="entry name" value="Aldolase class I"/>
    <property type="match status" value="1"/>
</dbReference>
<dbReference type="PROSITE" id="PS01305">
    <property type="entry name" value="MOAA_NIFB_PQQE"/>
    <property type="match status" value="1"/>
</dbReference>
<feature type="domain" description="Radical SAM core" evidence="13">
    <location>
        <begin position="12"/>
        <end position="236"/>
    </location>
</feature>
<evidence type="ECO:0000256" key="2">
    <source>
        <dbReference type="ARBA" id="ARBA00012167"/>
    </source>
</evidence>
<dbReference type="SFLD" id="SFLDG01067">
    <property type="entry name" value="SPASM/twitch_domain_containing"/>
    <property type="match status" value="1"/>
</dbReference>
<keyword evidence="8" id="KW-0411">Iron-sulfur</keyword>
<keyword evidence="3" id="KW-0004">4Fe-4S</keyword>
<sequence length="336" mass="36823">MNTLSGLPLADAHGRSVSYLRLSVTDRCNLRCVYCDNQMSNRLSHFDVLRYEEMLDLMGLARGLGIGKVRLTGGEPFARKDFMEFLERARTRYPDLRLRITTNGTMLAPFAPRLAAAGVDRVNISLDTLDPATFARVTGRDLYHAVRRAIDACLEAGLGVKINAVAMRGVNDQELPGFLALARELPVDVRFIEYMPMGGSEWHAEQVWRASDILAEAQALARITLLPRDAGDAGPAQMYAIEGGKGRLGLITPLSNHFCASCNRLRITSGGVLRTCLFSDKVYRLRPALRHPKLGLPAVERILRLALRNKPVGADLLAARRSGQGVSHTAMSSIGG</sequence>
<proteinExistence type="predicted"/>
<keyword evidence="7" id="KW-0408">Iron</keyword>
<dbReference type="RefSeq" id="WP_235641555.1">
    <property type="nucleotide sequence ID" value="NZ_FZOC01000003.1"/>
</dbReference>
<dbReference type="NCBIfam" id="TIGR02666">
    <property type="entry name" value="moaA"/>
    <property type="match status" value="1"/>
</dbReference>
<dbReference type="Pfam" id="PF04055">
    <property type="entry name" value="Radical_SAM"/>
    <property type="match status" value="1"/>
</dbReference>
<evidence type="ECO:0000256" key="10">
    <source>
        <dbReference type="ARBA" id="ARBA00023150"/>
    </source>
</evidence>
<comment type="cofactor">
    <cofactor evidence="1">
        <name>[4Fe-4S] cluster</name>
        <dbReference type="ChEBI" id="CHEBI:49883"/>
    </cofactor>
</comment>
<dbReference type="InterPro" id="IPR040064">
    <property type="entry name" value="MoaA-like"/>
</dbReference>
<keyword evidence="15" id="KW-1185">Reference proteome</keyword>
<dbReference type="CDD" id="cd01335">
    <property type="entry name" value="Radical_SAM"/>
    <property type="match status" value="1"/>
</dbReference>
<dbReference type="PANTHER" id="PTHR22960">
    <property type="entry name" value="MOLYBDOPTERIN COFACTOR SYNTHESIS PROTEIN A"/>
    <property type="match status" value="1"/>
</dbReference>
<evidence type="ECO:0000256" key="6">
    <source>
        <dbReference type="ARBA" id="ARBA00022741"/>
    </source>
</evidence>
<dbReference type="GO" id="GO:0046872">
    <property type="term" value="F:metal ion binding"/>
    <property type="evidence" value="ECO:0007669"/>
    <property type="project" value="UniProtKB-KW"/>
</dbReference>
<dbReference type="PROSITE" id="PS51918">
    <property type="entry name" value="RADICAL_SAM"/>
    <property type="match status" value="1"/>
</dbReference>
<dbReference type="InterPro" id="IPR007197">
    <property type="entry name" value="rSAM"/>
</dbReference>
<evidence type="ECO:0000313" key="14">
    <source>
        <dbReference type="EMBL" id="SNR90711.1"/>
    </source>
</evidence>
<keyword evidence="4" id="KW-0949">S-adenosyl-L-methionine</keyword>